<keyword evidence="1" id="KW-0863">Zinc-finger</keyword>
<dbReference type="OrthoDB" id="682893at2759"/>
<evidence type="ECO:0000256" key="2">
    <source>
        <dbReference type="SAM" id="MobiDB-lite"/>
    </source>
</evidence>
<protein>
    <recommendedName>
        <fullName evidence="3">CCHC-type domain-containing protein</fullName>
    </recommendedName>
</protein>
<gene>
    <name evidence="4" type="ORF">Tsubulata_030411</name>
</gene>
<dbReference type="GO" id="GO:0008270">
    <property type="term" value="F:zinc ion binding"/>
    <property type="evidence" value="ECO:0007669"/>
    <property type="project" value="UniProtKB-KW"/>
</dbReference>
<dbReference type="AlphaFoldDB" id="A0A9Q0JH68"/>
<dbReference type="Proteomes" id="UP001141552">
    <property type="component" value="Unassembled WGS sequence"/>
</dbReference>
<dbReference type="InterPro" id="IPR001878">
    <property type="entry name" value="Znf_CCHC"/>
</dbReference>
<dbReference type="PANTHER" id="PTHR31286">
    <property type="entry name" value="GLYCINE-RICH CELL WALL STRUCTURAL PROTEIN 1.8-LIKE"/>
    <property type="match status" value="1"/>
</dbReference>
<organism evidence="4 5">
    <name type="scientific">Turnera subulata</name>
    <dbReference type="NCBI Taxonomy" id="218843"/>
    <lineage>
        <taxon>Eukaryota</taxon>
        <taxon>Viridiplantae</taxon>
        <taxon>Streptophyta</taxon>
        <taxon>Embryophyta</taxon>
        <taxon>Tracheophyta</taxon>
        <taxon>Spermatophyta</taxon>
        <taxon>Magnoliopsida</taxon>
        <taxon>eudicotyledons</taxon>
        <taxon>Gunneridae</taxon>
        <taxon>Pentapetalae</taxon>
        <taxon>rosids</taxon>
        <taxon>fabids</taxon>
        <taxon>Malpighiales</taxon>
        <taxon>Passifloraceae</taxon>
        <taxon>Turnera</taxon>
    </lineage>
</organism>
<feature type="domain" description="CCHC-type" evidence="3">
    <location>
        <begin position="181"/>
        <end position="194"/>
    </location>
</feature>
<comment type="caution">
    <text evidence="4">The sequence shown here is derived from an EMBL/GenBank/DDBJ whole genome shotgun (WGS) entry which is preliminary data.</text>
</comment>
<reference evidence="4" key="2">
    <citation type="journal article" date="2023" name="Plants (Basel)">
        <title>Annotation of the Turnera subulata (Passifloraceae) Draft Genome Reveals the S-Locus Evolved after the Divergence of Turneroideae from Passifloroideae in a Stepwise Manner.</title>
        <authorList>
            <person name="Henning P.M."/>
            <person name="Roalson E.H."/>
            <person name="Mir W."/>
            <person name="McCubbin A.G."/>
            <person name="Shore J.S."/>
        </authorList>
    </citation>
    <scope>NUCLEOTIDE SEQUENCE</scope>
    <source>
        <strain evidence="4">F60SS</strain>
    </source>
</reference>
<keyword evidence="5" id="KW-1185">Reference proteome</keyword>
<evidence type="ECO:0000256" key="1">
    <source>
        <dbReference type="PROSITE-ProRule" id="PRU00047"/>
    </source>
</evidence>
<sequence length="227" mass="25037">MSTSVPPDPPLPPPTVPPPSRPPDDPVLHPDDIDIIDFVVAAEELQGHDSTQPYEKPSFLETLLKDQAGTAAKSTSVDLIKEKMVSLEFLEGDRLRPSFALNKDYSHSLCLPLMFYDDDLLSTFASAIGKPVRIDLDTSMATRALYARMCVEVDLNNPLVPVVRIQDEVFRVQYEGLHVICMNCGRHGHKAVQCQFDTPEVSIVVAEGVEPENHMDSTMGEASPIIL</sequence>
<name>A0A9Q0JH68_9ROSI</name>
<accession>A0A9Q0JH68</accession>
<evidence type="ECO:0000259" key="3">
    <source>
        <dbReference type="PROSITE" id="PS50158"/>
    </source>
</evidence>
<dbReference type="GO" id="GO:0003676">
    <property type="term" value="F:nucleic acid binding"/>
    <property type="evidence" value="ECO:0007669"/>
    <property type="project" value="InterPro"/>
</dbReference>
<feature type="region of interest" description="Disordered" evidence="2">
    <location>
        <begin position="1"/>
        <end position="29"/>
    </location>
</feature>
<reference evidence="4" key="1">
    <citation type="submission" date="2022-02" db="EMBL/GenBank/DDBJ databases">
        <authorList>
            <person name="Henning P.M."/>
            <person name="McCubbin A.G."/>
            <person name="Shore J.S."/>
        </authorList>
    </citation>
    <scope>NUCLEOTIDE SEQUENCE</scope>
    <source>
        <strain evidence="4">F60SS</strain>
        <tissue evidence="4">Leaves</tissue>
    </source>
</reference>
<keyword evidence="1" id="KW-0479">Metal-binding</keyword>
<keyword evidence="1" id="KW-0862">Zinc</keyword>
<dbReference type="InterPro" id="IPR040256">
    <property type="entry name" value="At4g02000-like"/>
</dbReference>
<proteinExistence type="predicted"/>
<dbReference type="PANTHER" id="PTHR31286:SF99">
    <property type="entry name" value="DUF4283 DOMAIN-CONTAINING PROTEIN"/>
    <property type="match status" value="1"/>
</dbReference>
<dbReference type="EMBL" id="JAKUCV010003025">
    <property type="protein sequence ID" value="KAJ4840540.1"/>
    <property type="molecule type" value="Genomic_DNA"/>
</dbReference>
<evidence type="ECO:0000313" key="5">
    <source>
        <dbReference type="Proteomes" id="UP001141552"/>
    </source>
</evidence>
<dbReference type="PROSITE" id="PS50158">
    <property type="entry name" value="ZF_CCHC"/>
    <property type="match status" value="1"/>
</dbReference>
<evidence type="ECO:0000313" key="4">
    <source>
        <dbReference type="EMBL" id="KAJ4840540.1"/>
    </source>
</evidence>
<feature type="compositionally biased region" description="Pro residues" evidence="2">
    <location>
        <begin position="1"/>
        <end position="21"/>
    </location>
</feature>